<dbReference type="AlphaFoldDB" id="A0A806LLG2"/>
<proteinExistence type="predicted"/>
<dbReference type="KEGG" id="lpq:AF91_13665"/>
<evidence type="ECO:0000313" key="1">
    <source>
        <dbReference type="EMBL" id="AHJ34137.1"/>
    </source>
</evidence>
<gene>
    <name evidence="1" type="ORF">AF91_13665</name>
</gene>
<name>A0A806LLG2_LACPA</name>
<dbReference type="EMBL" id="CP007122">
    <property type="protein sequence ID" value="AHJ34137.1"/>
    <property type="molecule type" value="Genomic_DNA"/>
</dbReference>
<dbReference type="Proteomes" id="UP000019441">
    <property type="component" value="Chromosome"/>
</dbReference>
<organism evidence="1 2">
    <name type="scientific">Lacticaseibacillus paracasei N1115</name>
    <dbReference type="NCBI Taxonomy" id="1446494"/>
    <lineage>
        <taxon>Bacteria</taxon>
        <taxon>Bacillati</taxon>
        <taxon>Bacillota</taxon>
        <taxon>Bacilli</taxon>
        <taxon>Lactobacillales</taxon>
        <taxon>Lactobacillaceae</taxon>
        <taxon>Lacticaseibacillus</taxon>
    </lineage>
</organism>
<reference evidence="1 2" key="1">
    <citation type="journal article" date="2014" name="Genome Announc.">
        <title>Whole Genome Sequence of the Probiotic Strain Lactobacillus paracasei N1115, Isolated from Traditional Chinese Fermented Milk.</title>
        <authorList>
            <person name="Wang S."/>
            <person name="Zhu H."/>
            <person name="He F."/>
            <person name="Luo Y."/>
            <person name="Kang Z."/>
            <person name="Lu C."/>
            <person name="Feng L."/>
            <person name="Lu X."/>
            <person name="Xue Y."/>
            <person name="Wang H."/>
        </authorList>
    </citation>
    <scope>NUCLEOTIDE SEQUENCE [LARGE SCALE GENOMIC DNA]</scope>
    <source>
        <strain evidence="1 2">N1115</strain>
    </source>
</reference>
<accession>A0A806LLG2</accession>
<sequence length="32" mass="3402">MTPETFFAQAKQAIGLPAATPFQSAYQKGVVC</sequence>
<protein>
    <submittedName>
        <fullName evidence="1">Uncharacterized protein</fullName>
    </submittedName>
</protein>
<evidence type="ECO:0000313" key="2">
    <source>
        <dbReference type="Proteomes" id="UP000019441"/>
    </source>
</evidence>